<dbReference type="EMBL" id="JABBYL010000010">
    <property type="protein sequence ID" value="NMO08775.1"/>
    <property type="molecule type" value="Genomic_DNA"/>
</dbReference>
<evidence type="ECO:0000313" key="6">
    <source>
        <dbReference type="EMBL" id="AUB61354.1"/>
    </source>
</evidence>
<dbReference type="InterPro" id="IPR022972">
    <property type="entry name" value="UPF0292"/>
</dbReference>
<dbReference type="GeneID" id="35123916"/>
<dbReference type="SUPFAM" id="SSF110455">
    <property type="entry name" value="Toprim domain"/>
    <property type="match status" value="1"/>
</dbReference>
<dbReference type="HAMAP" id="MF_01095">
    <property type="entry name" value="UPF0292"/>
    <property type="match status" value="1"/>
</dbReference>
<evidence type="ECO:0000313" key="10">
    <source>
        <dbReference type="Proteomes" id="UP000591058"/>
    </source>
</evidence>
<dbReference type="NCBIfam" id="NF003093">
    <property type="entry name" value="PRK04017.1-4"/>
    <property type="match status" value="1"/>
</dbReference>
<dbReference type="OrthoDB" id="56459at2157"/>
<dbReference type="Proteomes" id="UP000232631">
    <property type="component" value="Chromosome"/>
</dbReference>
<dbReference type="Pfam" id="PF01751">
    <property type="entry name" value="Toprim"/>
    <property type="match status" value="1"/>
</dbReference>
<dbReference type="Proteomes" id="UP000232806">
    <property type="component" value="Chromosome"/>
</dbReference>
<dbReference type="EMBL" id="CP017766">
    <property type="protein sequence ID" value="AUB54795.1"/>
    <property type="molecule type" value="Genomic_DNA"/>
</dbReference>
<evidence type="ECO:0000256" key="2">
    <source>
        <dbReference type="ARBA" id="ARBA00022842"/>
    </source>
</evidence>
<evidence type="ECO:0000313" key="8">
    <source>
        <dbReference type="Proteomes" id="UP000232631"/>
    </source>
</evidence>
<accession>A0A2H4VTC3</accession>
<dbReference type="KEGG" id="msub:BK009_12125"/>
<evidence type="ECO:0000256" key="3">
    <source>
        <dbReference type="HAMAP-Rule" id="MF_01095"/>
    </source>
</evidence>
<dbReference type="AlphaFoldDB" id="A0A2H4V9M0"/>
<dbReference type="PANTHER" id="PTHR39964:SF2">
    <property type="entry name" value="UPF0292 PROTEIN MJ1624"/>
    <property type="match status" value="1"/>
</dbReference>
<accession>A0A2H4V9M0</accession>
<dbReference type="EMBL" id="CP017768">
    <property type="protein sequence ID" value="AUB61354.1"/>
    <property type="molecule type" value="Genomic_DNA"/>
</dbReference>
<dbReference type="SMART" id="SM00493">
    <property type="entry name" value="TOPRIM"/>
    <property type="match status" value="1"/>
</dbReference>
<dbReference type="InterPro" id="IPR034141">
    <property type="entry name" value="TOPRIM_RNase_M5-like"/>
</dbReference>
<reference evidence="7 10" key="2">
    <citation type="submission" date="2020-04" db="EMBL/GenBank/DDBJ databases">
        <title>Draft genome of Methanobacterium subterraneum isolated from animal feces.</title>
        <authorList>
            <person name="Ouboter H.T."/>
            <person name="Berger S."/>
            <person name="Gungor E."/>
            <person name="Jetten M.S.M."/>
            <person name="Welte C.U."/>
        </authorList>
    </citation>
    <scope>NUCLEOTIDE SEQUENCE [LARGE SCALE GENOMIC DNA]</scope>
    <source>
        <strain evidence="7">HO_2020</strain>
    </source>
</reference>
<proteinExistence type="inferred from homology"/>
<dbReference type="InterPro" id="IPR006171">
    <property type="entry name" value="TOPRIM_dom"/>
</dbReference>
<evidence type="ECO:0000313" key="5">
    <source>
        <dbReference type="EMBL" id="AUB54795.1"/>
    </source>
</evidence>
<keyword evidence="1" id="KW-0479">Metal-binding</keyword>
<dbReference type="GO" id="GO:0046872">
    <property type="term" value="F:metal ion binding"/>
    <property type="evidence" value="ECO:0007669"/>
    <property type="project" value="UniProtKB-KW"/>
</dbReference>
<dbReference type="Gene3D" id="3.40.1360.10">
    <property type="match status" value="1"/>
</dbReference>
<dbReference type="PANTHER" id="PTHR39964">
    <property type="entry name" value="UPF0292 PROTEIN TK1411"/>
    <property type="match status" value="1"/>
</dbReference>
<dbReference type="Proteomes" id="UP000591058">
    <property type="component" value="Unassembled WGS sequence"/>
</dbReference>
<protein>
    <recommendedName>
        <fullName evidence="3">UPF0292 protein BK007_01365</fullName>
    </recommendedName>
</protein>
<evidence type="ECO:0000313" key="9">
    <source>
        <dbReference type="Proteomes" id="UP000232806"/>
    </source>
</evidence>
<name>A0A2H4V9M0_9EURY</name>
<sequence>MSFIKLSNLIEELKIIGEQGIPVLIEGQKDERALRELGVNGNFIKVSGSGLKLFEIAEIAAQSSSRVVILTDFDRKGNQLAKRLSEDIQSLGSHPDLRLRRTIMGITRRFIKDIESLPRHMEQLELEENPSGGQWYYYH</sequence>
<organism evidence="5 9">
    <name type="scientific">Methanobacterium subterraneum</name>
    <dbReference type="NCBI Taxonomy" id="59277"/>
    <lineage>
        <taxon>Archaea</taxon>
        <taxon>Methanobacteriati</taxon>
        <taxon>Methanobacteriota</taxon>
        <taxon>Methanomada group</taxon>
        <taxon>Methanobacteria</taxon>
        <taxon>Methanobacteriales</taxon>
        <taxon>Methanobacteriaceae</taxon>
        <taxon>Methanobacterium</taxon>
    </lineage>
</organism>
<evidence type="ECO:0000259" key="4">
    <source>
        <dbReference type="PROSITE" id="PS50880"/>
    </source>
</evidence>
<dbReference type="RefSeq" id="WP_100904771.1">
    <property type="nucleotide sequence ID" value="NZ_CP017766.1"/>
</dbReference>
<keyword evidence="2" id="KW-0460">Magnesium</keyword>
<comment type="similarity">
    <text evidence="3">Belongs to the UPF0292 family.</text>
</comment>
<keyword evidence="8" id="KW-1185">Reference proteome</keyword>
<dbReference type="CDD" id="cd01027">
    <property type="entry name" value="TOPRIM_RNase_M5_like"/>
    <property type="match status" value="1"/>
</dbReference>
<evidence type="ECO:0000256" key="1">
    <source>
        <dbReference type="ARBA" id="ARBA00022723"/>
    </source>
</evidence>
<evidence type="ECO:0000313" key="7">
    <source>
        <dbReference type="EMBL" id="NMO08775.1"/>
    </source>
</evidence>
<feature type="domain" description="Toprim" evidence="4">
    <location>
        <begin position="20"/>
        <end position="103"/>
    </location>
</feature>
<dbReference type="PROSITE" id="PS50880">
    <property type="entry name" value="TOPRIM"/>
    <property type="match status" value="1"/>
</dbReference>
<gene>
    <name evidence="5" type="ORF">BK007_01365</name>
    <name evidence="6" type="ORF">BK009_12125</name>
    <name evidence="7" type="ORF">HG719_02845</name>
</gene>
<reference evidence="8 9" key="1">
    <citation type="submission" date="2016-10" db="EMBL/GenBank/DDBJ databases">
        <title>Comparative genomics between deep and shallow subseafloor isolates.</title>
        <authorList>
            <person name="Ishii S."/>
            <person name="Miller J.R."/>
            <person name="Sutton G."/>
            <person name="Suzuki S."/>
            <person name="Methe B."/>
            <person name="Inagaki F."/>
            <person name="Imachi H."/>
        </authorList>
    </citation>
    <scope>NUCLEOTIDE SEQUENCE [LARGE SCALE GENOMIC DNA]</scope>
    <source>
        <strain evidence="6 8">A8p</strain>
        <strain evidence="5 9">MO-MB1</strain>
    </source>
</reference>